<reference evidence="13" key="1">
    <citation type="submission" date="2021-01" db="EMBL/GenBank/DDBJ databases">
        <authorList>
            <person name="Corre E."/>
            <person name="Pelletier E."/>
            <person name="Niang G."/>
            <person name="Scheremetjew M."/>
            <person name="Finn R."/>
            <person name="Kale V."/>
            <person name="Holt S."/>
            <person name="Cochrane G."/>
            <person name="Meng A."/>
            <person name="Brown T."/>
            <person name="Cohen L."/>
        </authorList>
    </citation>
    <scope>NUCLEOTIDE SEQUENCE</scope>
    <source>
        <strain evidence="13">CCMP1381</strain>
    </source>
</reference>
<comment type="catalytic activity">
    <reaction evidence="10">
        <text>O-phospho-L-threonyl-[protein] + H2O = L-threonyl-[protein] + phosphate</text>
        <dbReference type="Rhea" id="RHEA:47004"/>
        <dbReference type="Rhea" id="RHEA-COMP:11060"/>
        <dbReference type="Rhea" id="RHEA-COMP:11605"/>
        <dbReference type="ChEBI" id="CHEBI:15377"/>
        <dbReference type="ChEBI" id="CHEBI:30013"/>
        <dbReference type="ChEBI" id="CHEBI:43474"/>
        <dbReference type="ChEBI" id="CHEBI:61977"/>
        <dbReference type="EC" id="3.1.3.16"/>
    </reaction>
</comment>
<evidence type="ECO:0000259" key="12">
    <source>
        <dbReference type="PROSITE" id="PS51746"/>
    </source>
</evidence>
<dbReference type="EMBL" id="HBGS01012335">
    <property type="protein sequence ID" value="CAD9390666.1"/>
    <property type="molecule type" value="Transcribed_RNA"/>
</dbReference>
<keyword evidence="6" id="KW-0460">Magnesium</keyword>
<dbReference type="PROSITE" id="PS51746">
    <property type="entry name" value="PPM_2"/>
    <property type="match status" value="1"/>
</dbReference>
<dbReference type="GO" id="GO:0046872">
    <property type="term" value="F:metal ion binding"/>
    <property type="evidence" value="ECO:0007669"/>
    <property type="project" value="UniProtKB-KW"/>
</dbReference>
<comment type="similarity">
    <text evidence="2">Belongs to the PP2C family.</text>
</comment>
<dbReference type="GO" id="GO:0004722">
    <property type="term" value="F:protein serine/threonine phosphatase activity"/>
    <property type="evidence" value="ECO:0007669"/>
    <property type="project" value="UniProtKB-EC"/>
</dbReference>
<feature type="region of interest" description="Disordered" evidence="11">
    <location>
        <begin position="46"/>
        <end position="74"/>
    </location>
</feature>
<dbReference type="CDD" id="cd00143">
    <property type="entry name" value="PP2Cc"/>
    <property type="match status" value="1"/>
</dbReference>
<comment type="catalytic activity">
    <reaction evidence="9">
        <text>O-phospho-L-seryl-[protein] + H2O = L-seryl-[protein] + phosphate</text>
        <dbReference type="Rhea" id="RHEA:20629"/>
        <dbReference type="Rhea" id="RHEA-COMP:9863"/>
        <dbReference type="Rhea" id="RHEA-COMP:11604"/>
        <dbReference type="ChEBI" id="CHEBI:15377"/>
        <dbReference type="ChEBI" id="CHEBI:29999"/>
        <dbReference type="ChEBI" id="CHEBI:43474"/>
        <dbReference type="ChEBI" id="CHEBI:83421"/>
        <dbReference type="EC" id="3.1.3.16"/>
    </reaction>
</comment>
<dbReference type="InterPro" id="IPR015655">
    <property type="entry name" value="PP2C"/>
</dbReference>
<proteinExistence type="inferred from homology"/>
<evidence type="ECO:0000256" key="2">
    <source>
        <dbReference type="ARBA" id="ARBA00006702"/>
    </source>
</evidence>
<evidence type="ECO:0000256" key="4">
    <source>
        <dbReference type="ARBA" id="ARBA00022723"/>
    </source>
</evidence>
<keyword evidence="7" id="KW-0904">Protein phosphatase</keyword>
<gene>
    <name evidence="13" type="ORF">DSPE1174_LOCUS6489</name>
</gene>
<dbReference type="AlphaFoldDB" id="A0A7S2FF69"/>
<evidence type="ECO:0000256" key="8">
    <source>
        <dbReference type="ARBA" id="ARBA00023211"/>
    </source>
</evidence>
<dbReference type="SUPFAM" id="SSF81606">
    <property type="entry name" value="PP2C-like"/>
    <property type="match status" value="1"/>
</dbReference>
<dbReference type="EC" id="3.1.3.16" evidence="3"/>
<dbReference type="InterPro" id="IPR001932">
    <property type="entry name" value="PPM-type_phosphatase-like_dom"/>
</dbReference>
<feature type="compositionally biased region" description="Polar residues" evidence="11">
    <location>
        <begin position="54"/>
        <end position="64"/>
    </location>
</feature>
<evidence type="ECO:0000256" key="11">
    <source>
        <dbReference type="SAM" id="MobiDB-lite"/>
    </source>
</evidence>
<accession>A0A7S2FF69</accession>
<name>A0A7S2FF69_9STRA</name>
<keyword evidence="4" id="KW-0479">Metal-binding</keyword>
<dbReference type="PANTHER" id="PTHR13832">
    <property type="entry name" value="PROTEIN PHOSPHATASE 2C"/>
    <property type="match status" value="1"/>
</dbReference>
<keyword evidence="5" id="KW-0378">Hydrolase</keyword>
<evidence type="ECO:0000256" key="10">
    <source>
        <dbReference type="ARBA" id="ARBA00048336"/>
    </source>
</evidence>
<evidence type="ECO:0000256" key="5">
    <source>
        <dbReference type="ARBA" id="ARBA00022801"/>
    </source>
</evidence>
<organism evidence="13">
    <name type="scientific">Octactis speculum</name>
    <dbReference type="NCBI Taxonomy" id="3111310"/>
    <lineage>
        <taxon>Eukaryota</taxon>
        <taxon>Sar</taxon>
        <taxon>Stramenopiles</taxon>
        <taxon>Ochrophyta</taxon>
        <taxon>Dictyochophyceae</taxon>
        <taxon>Dictyochales</taxon>
        <taxon>Dictyochaceae</taxon>
        <taxon>Octactis</taxon>
    </lineage>
</organism>
<keyword evidence="8" id="KW-0464">Manganese</keyword>
<evidence type="ECO:0000256" key="9">
    <source>
        <dbReference type="ARBA" id="ARBA00047761"/>
    </source>
</evidence>
<comment type="cofactor">
    <cofactor evidence="1">
        <name>Mn(2+)</name>
        <dbReference type="ChEBI" id="CHEBI:29035"/>
    </cofactor>
</comment>
<sequence>MLTKPNPTAVGICNAGCCALVVLVRGEWLHTAHVGDVRAVLATTGPPQPLAGTEASTASCPDMTSSSSPVRRSVRRSAMKAAVRSVALSKDHTCYDRDEEKLVRARCVNDPNPIRGSRPSGGRQIKRVAGSLAVTRAIGDLYLKDGRFSSLPHVNHLPYITATPATASRRLNHPHDLFIVIGSDGVWDNATNDDVVGWILEHQSRSSKSSEESQEVIARVLAKVTERTRKANWELTSLPPGPCRRRFHDDMTCTVILFTAFACLQKSRK</sequence>
<evidence type="ECO:0000256" key="6">
    <source>
        <dbReference type="ARBA" id="ARBA00022842"/>
    </source>
</evidence>
<dbReference type="Pfam" id="PF00481">
    <property type="entry name" value="PP2C"/>
    <property type="match status" value="2"/>
</dbReference>
<dbReference type="PANTHER" id="PTHR13832:SF803">
    <property type="entry name" value="PROTEIN PHOSPHATASE 1G"/>
    <property type="match status" value="1"/>
</dbReference>
<evidence type="ECO:0000256" key="1">
    <source>
        <dbReference type="ARBA" id="ARBA00001936"/>
    </source>
</evidence>
<dbReference type="SMART" id="SM00332">
    <property type="entry name" value="PP2Cc"/>
    <property type="match status" value="1"/>
</dbReference>
<dbReference type="Gene3D" id="3.60.40.10">
    <property type="entry name" value="PPM-type phosphatase domain"/>
    <property type="match status" value="1"/>
</dbReference>
<feature type="domain" description="PPM-type phosphatase" evidence="12">
    <location>
        <begin position="1"/>
        <end position="258"/>
    </location>
</feature>
<evidence type="ECO:0000256" key="7">
    <source>
        <dbReference type="ARBA" id="ARBA00022912"/>
    </source>
</evidence>
<evidence type="ECO:0000256" key="3">
    <source>
        <dbReference type="ARBA" id="ARBA00013081"/>
    </source>
</evidence>
<protein>
    <recommendedName>
        <fullName evidence="3">protein-serine/threonine phosphatase</fullName>
        <ecNumber evidence="3">3.1.3.16</ecNumber>
    </recommendedName>
</protein>
<dbReference type="InterPro" id="IPR036457">
    <property type="entry name" value="PPM-type-like_dom_sf"/>
</dbReference>
<evidence type="ECO:0000313" key="13">
    <source>
        <dbReference type="EMBL" id="CAD9390666.1"/>
    </source>
</evidence>